<evidence type="ECO:0000256" key="10">
    <source>
        <dbReference type="PROSITE-ProRule" id="PRU01360"/>
    </source>
</evidence>
<protein>
    <submittedName>
        <fullName evidence="15">TonB-dependent receptor</fullName>
    </submittedName>
</protein>
<keyword evidence="3 10" id="KW-1134">Transmembrane beta strand</keyword>
<evidence type="ECO:0000256" key="7">
    <source>
        <dbReference type="ARBA" id="ARBA00023136"/>
    </source>
</evidence>
<gene>
    <name evidence="15" type="ORF">IAB76_01665</name>
</gene>
<keyword evidence="9 10" id="KW-0998">Cell outer membrane</keyword>
<evidence type="ECO:0000256" key="8">
    <source>
        <dbReference type="ARBA" id="ARBA00023170"/>
    </source>
</evidence>
<dbReference type="InterPro" id="IPR036942">
    <property type="entry name" value="Beta-barrel_TonB_sf"/>
</dbReference>
<evidence type="ECO:0000256" key="4">
    <source>
        <dbReference type="ARBA" id="ARBA00022692"/>
    </source>
</evidence>
<dbReference type="GO" id="GO:0044718">
    <property type="term" value="P:siderophore transmembrane transport"/>
    <property type="evidence" value="ECO:0007669"/>
    <property type="project" value="TreeGrafter"/>
</dbReference>
<evidence type="ECO:0000256" key="12">
    <source>
        <dbReference type="SAM" id="SignalP"/>
    </source>
</evidence>
<dbReference type="PANTHER" id="PTHR30069">
    <property type="entry name" value="TONB-DEPENDENT OUTER MEMBRANE RECEPTOR"/>
    <property type="match status" value="1"/>
</dbReference>
<feature type="domain" description="TonB-dependent receptor plug" evidence="14">
    <location>
        <begin position="62"/>
        <end position="175"/>
    </location>
</feature>
<dbReference type="InterPro" id="IPR037066">
    <property type="entry name" value="Plug_dom_sf"/>
</dbReference>
<dbReference type="Gene3D" id="2.170.130.10">
    <property type="entry name" value="TonB-dependent receptor, plug domain"/>
    <property type="match status" value="1"/>
</dbReference>
<feature type="domain" description="TonB-dependent receptor-like beta-barrel" evidence="13">
    <location>
        <begin position="293"/>
        <end position="612"/>
    </location>
</feature>
<evidence type="ECO:0000256" key="6">
    <source>
        <dbReference type="ARBA" id="ARBA00023077"/>
    </source>
</evidence>
<dbReference type="PROSITE" id="PS52016">
    <property type="entry name" value="TONB_DEPENDENT_REC_3"/>
    <property type="match status" value="1"/>
</dbReference>
<evidence type="ECO:0000313" key="16">
    <source>
        <dbReference type="Proteomes" id="UP000823769"/>
    </source>
</evidence>
<feature type="signal peptide" evidence="12">
    <location>
        <begin position="1"/>
        <end position="26"/>
    </location>
</feature>
<sequence length="638" mass="69956">MQKNRLIHTALALAAAAALFSGHASAADNFHADSFPADTTIFDSIDEVVVTGTNNAVSRKLLPYTVSTVSSSEIAATGQSQLLSALSGQVPGLFISQRSIFGFGISNGGSGGIKIRGVGGSPTNAVLMMVDGQPQFAGIYSHHVADFYDSEYVERVEVLRGPASVLYGSNAMGGVVNVITRNADRDGFHLNLSSKYGSFNTWESSLSATARYGRFSSLVSASYGRTDGTVENFDFRQASVYTKLGYDFSDNWRLQADYTLMNFIGNDPVYARIEDPASTDIYRQNIIRGEASLALSNSYGRTDGTVRVYYSYGNHFIEDPRYFHSLDDRFGVLAYQNLDLWEGAAATVGFDFNTYSGEIPVSGGTAHHEGSMSTISRKSITEYSPYLTFAQEFFDGRLTVNGGLRMANSDMFDTQWIPQAGIIGHPGAGWTLKASVAKGYRNPSFRELYLYRPANPYLEPESMVNYEATVGKSFSHWFSIDVTGYWSRGSNLIQTAPDPATGKQLNQNTGSFTNRGMEVSATSNPFEKLSLQASYSYLHTSLTGLTEAPTHQYFLGAGWQAFPKLRIDAQLQGVAGLFVHESLPREDYALLNLKLSYDVLDWLQLFADLDNLTDTSYTIVYGYPMPGFTALGGFRIHF</sequence>
<feature type="chain" id="PRO_5039579235" evidence="12">
    <location>
        <begin position="27"/>
        <end position="638"/>
    </location>
</feature>
<dbReference type="SUPFAM" id="SSF56935">
    <property type="entry name" value="Porins"/>
    <property type="match status" value="1"/>
</dbReference>
<evidence type="ECO:0000313" key="15">
    <source>
        <dbReference type="EMBL" id="MBO8479810.1"/>
    </source>
</evidence>
<keyword evidence="5 12" id="KW-0732">Signal</keyword>
<keyword evidence="2 10" id="KW-0813">Transport</keyword>
<evidence type="ECO:0000256" key="9">
    <source>
        <dbReference type="ARBA" id="ARBA00023237"/>
    </source>
</evidence>
<proteinExistence type="inferred from homology"/>
<dbReference type="CDD" id="cd01347">
    <property type="entry name" value="ligand_gated_channel"/>
    <property type="match status" value="1"/>
</dbReference>
<dbReference type="PANTHER" id="PTHR30069:SF29">
    <property type="entry name" value="HEMOGLOBIN AND HEMOGLOBIN-HAPTOGLOBIN-BINDING PROTEIN 1-RELATED"/>
    <property type="match status" value="1"/>
</dbReference>
<dbReference type="InterPro" id="IPR012910">
    <property type="entry name" value="Plug_dom"/>
</dbReference>
<evidence type="ECO:0000256" key="5">
    <source>
        <dbReference type="ARBA" id="ARBA00022729"/>
    </source>
</evidence>
<dbReference type="Proteomes" id="UP000823769">
    <property type="component" value="Unassembled WGS sequence"/>
</dbReference>
<reference evidence="15" key="1">
    <citation type="submission" date="2020-10" db="EMBL/GenBank/DDBJ databases">
        <authorList>
            <person name="Gilroy R."/>
        </authorList>
    </citation>
    <scope>NUCLEOTIDE SEQUENCE</scope>
    <source>
        <strain evidence="15">B3-1481</strain>
    </source>
</reference>
<keyword evidence="7 10" id="KW-0472">Membrane</keyword>
<evidence type="ECO:0000256" key="3">
    <source>
        <dbReference type="ARBA" id="ARBA00022452"/>
    </source>
</evidence>
<keyword evidence="8 15" id="KW-0675">Receptor</keyword>
<dbReference type="InterPro" id="IPR039426">
    <property type="entry name" value="TonB-dep_rcpt-like"/>
</dbReference>
<dbReference type="GO" id="GO:0015344">
    <property type="term" value="F:siderophore uptake transmembrane transporter activity"/>
    <property type="evidence" value="ECO:0007669"/>
    <property type="project" value="TreeGrafter"/>
</dbReference>
<keyword evidence="6 11" id="KW-0798">TonB box</keyword>
<dbReference type="AlphaFoldDB" id="A0A9D9NND3"/>
<dbReference type="Gene3D" id="2.40.170.20">
    <property type="entry name" value="TonB-dependent receptor, beta-barrel domain"/>
    <property type="match status" value="1"/>
</dbReference>
<dbReference type="EMBL" id="JADILW010000026">
    <property type="protein sequence ID" value="MBO8479810.1"/>
    <property type="molecule type" value="Genomic_DNA"/>
</dbReference>
<comment type="subcellular location">
    <subcellularLocation>
        <location evidence="1 10">Cell outer membrane</location>
        <topology evidence="1 10">Multi-pass membrane protein</topology>
    </subcellularLocation>
</comment>
<dbReference type="GO" id="GO:0009279">
    <property type="term" value="C:cell outer membrane"/>
    <property type="evidence" value="ECO:0007669"/>
    <property type="project" value="UniProtKB-SubCell"/>
</dbReference>
<evidence type="ECO:0000256" key="11">
    <source>
        <dbReference type="RuleBase" id="RU003357"/>
    </source>
</evidence>
<reference evidence="15" key="2">
    <citation type="journal article" date="2021" name="PeerJ">
        <title>Extensive microbial diversity within the chicken gut microbiome revealed by metagenomics and culture.</title>
        <authorList>
            <person name="Gilroy R."/>
            <person name="Ravi A."/>
            <person name="Getino M."/>
            <person name="Pursley I."/>
            <person name="Horton D.L."/>
            <person name="Alikhan N.F."/>
            <person name="Baker D."/>
            <person name="Gharbi K."/>
            <person name="Hall N."/>
            <person name="Watson M."/>
            <person name="Adriaenssens E.M."/>
            <person name="Foster-Nyarko E."/>
            <person name="Jarju S."/>
            <person name="Secka A."/>
            <person name="Antonio M."/>
            <person name="Oren A."/>
            <person name="Chaudhuri R.R."/>
            <person name="La Ragione R."/>
            <person name="Hildebrand F."/>
            <person name="Pallen M.J."/>
        </authorList>
    </citation>
    <scope>NUCLEOTIDE SEQUENCE</scope>
    <source>
        <strain evidence="15">B3-1481</strain>
    </source>
</reference>
<accession>A0A9D9NND3</accession>
<dbReference type="Pfam" id="PF00593">
    <property type="entry name" value="TonB_dep_Rec_b-barrel"/>
    <property type="match status" value="1"/>
</dbReference>
<keyword evidence="4 10" id="KW-0812">Transmembrane</keyword>
<evidence type="ECO:0000259" key="13">
    <source>
        <dbReference type="Pfam" id="PF00593"/>
    </source>
</evidence>
<name>A0A9D9NND3_9BACT</name>
<comment type="caution">
    <text evidence="15">The sequence shown here is derived from an EMBL/GenBank/DDBJ whole genome shotgun (WGS) entry which is preliminary data.</text>
</comment>
<evidence type="ECO:0000256" key="2">
    <source>
        <dbReference type="ARBA" id="ARBA00022448"/>
    </source>
</evidence>
<comment type="similarity">
    <text evidence="10 11">Belongs to the TonB-dependent receptor family.</text>
</comment>
<evidence type="ECO:0000256" key="1">
    <source>
        <dbReference type="ARBA" id="ARBA00004571"/>
    </source>
</evidence>
<organism evidence="15 16">
    <name type="scientific">Candidatus Cryptobacteroides avistercoris</name>
    <dbReference type="NCBI Taxonomy" id="2840758"/>
    <lineage>
        <taxon>Bacteria</taxon>
        <taxon>Pseudomonadati</taxon>
        <taxon>Bacteroidota</taxon>
        <taxon>Bacteroidia</taxon>
        <taxon>Bacteroidales</taxon>
        <taxon>Candidatus Cryptobacteroides</taxon>
    </lineage>
</organism>
<evidence type="ECO:0000259" key="14">
    <source>
        <dbReference type="Pfam" id="PF07715"/>
    </source>
</evidence>
<dbReference type="InterPro" id="IPR000531">
    <property type="entry name" value="Beta-barrel_TonB"/>
</dbReference>
<dbReference type="Pfam" id="PF07715">
    <property type="entry name" value="Plug"/>
    <property type="match status" value="1"/>
</dbReference>